<dbReference type="PANTHER" id="PTHR47976">
    <property type="entry name" value="G-TYPE LECTIN S-RECEPTOR-LIKE SERINE/THREONINE-PROTEIN KINASE SD2-5"/>
    <property type="match status" value="1"/>
</dbReference>
<dbReference type="PROSITE" id="PS00108">
    <property type="entry name" value="PROTEIN_KINASE_ST"/>
    <property type="match status" value="1"/>
</dbReference>
<dbReference type="InterPro" id="IPR017441">
    <property type="entry name" value="Protein_kinase_ATP_BS"/>
</dbReference>
<comment type="caution">
    <text evidence="24">The sequence shown here is derived from an EMBL/GenBank/DDBJ whole genome shotgun (WGS) entry which is preliminary data.</text>
</comment>
<evidence type="ECO:0000256" key="6">
    <source>
        <dbReference type="ARBA" id="ARBA00022692"/>
    </source>
</evidence>
<evidence type="ECO:0000256" key="16">
    <source>
        <dbReference type="ARBA" id="ARBA00023180"/>
    </source>
</evidence>
<evidence type="ECO:0000256" key="2">
    <source>
        <dbReference type="ARBA" id="ARBA00012513"/>
    </source>
</evidence>
<dbReference type="PROSITE" id="PS50011">
    <property type="entry name" value="PROTEIN_KINASE_DOM"/>
    <property type="match status" value="1"/>
</dbReference>
<dbReference type="GO" id="GO:0016020">
    <property type="term" value="C:membrane"/>
    <property type="evidence" value="ECO:0007669"/>
    <property type="project" value="UniProtKB-SubCell"/>
</dbReference>
<evidence type="ECO:0000256" key="18">
    <source>
        <dbReference type="ARBA" id="ARBA00048679"/>
    </source>
</evidence>
<keyword evidence="5" id="KW-0808">Transferase</keyword>
<proteinExistence type="predicted"/>
<feature type="binding site" evidence="19">
    <location>
        <position position="737"/>
    </location>
    <ligand>
        <name>ATP</name>
        <dbReference type="ChEBI" id="CHEBI:30616"/>
    </ligand>
</feature>
<evidence type="ECO:0000313" key="25">
    <source>
        <dbReference type="Proteomes" id="UP000886885"/>
    </source>
</evidence>
<evidence type="ECO:0000256" key="8">
    <source>
        <dbReference type="ARBA" id="ARBA00022734"/>
    </source>
</evidence>
<feature type="region of interest" description="Disordered" evidence="20">
    <location>
        <begin position="146"/>
        <end position="173"/>
    </location>
</feature>
<dbReference type="SMART" id="SM00108">
    <property type="entry name" value="B_lectin"/>
    <property type="match status" value="1"/>
</dbReference>
<organism evidence="24 25">
    <name type="scientific">Populus tomentosa</name>
    <name type="common">Chinese white poplar</name>
    <dbReference type="NCBI Taxonomy" id="118781"/>
    <lineage>
        <taxon>Eukaryota</taxon>
        <taxon>Viridiplantae</taxon>
        <taxon>Streptophyta</taxon>
        <taxon>Embryophyta</taxon>
        <taxon>Tracheophyta</taxon>
        <taxon>Spermatophyta</taxon>
        <taxon>Magnoliopsida</taxon>
        <taxon>eudicotyledons</taxon>
        <taxon>Gunneridae</taxon>
        <taxon>Pentapetalae</taxon>
        <taxon>rosids</taxon>
        <taxon>fabids</taxon>
        <taxon>Malpighiales</taxon>
        <taxon>Salicaceae</taxon>
        <taxon>Saliceae</taxon>
        <taxon>Populus</taxon>
    </lineage>
</organism>
<dbReference type="SMART" id="SM00220">
    <property type="entry name" value="S_TKc"/>
    <property type="match status" value="1"/>
</dbReference>
<evidence type="ECO:0000256" key="21">
    <source>
        <dbReference type="SAM" id="Phobius"/>
    </source>
</evidence>
<dbReference type="Pfam" id="PF14223">
    <property type="entry name" value="Retrotran_gag_2"/>
    <property type="match status" value="1"/>
</dbReference>
<evidence type="ECO:0000256" key="20">
    <source>
        <dbReference type="SAM" id="MobiDB-lite"/>
    </source>
</evidence>
<dbReference type="OrthoDB" id="5857966at2759"/>
<evidence type="ECO:0000256" key="7">
    <source>
        <dbReference type="ARBA" id="ARBA00022729"/>
    </source>
</evidence>
<evidence type="ECO:0000259" key="22">
    <source>
        <dbReference type="PROSITE" id="PS50011"/>
    </source>
</evidence>
<keyword evidence="14" id="KW-1015">Disulfide bond</keyword>
<keyword evidence="15" id="KW-0675">Receptor</keyword>
<keyword evidence="4" id="KW-0245">EGF-like domain</keyword>
<evidence type="ECO:0000256" key="5">
    <source>
        <dbReference type="ARBA" id="ARBA00022679"/>
    </source>
</evidence>
<comment type="catalytic activity">
    <reaction evidence="17">
        <text>L-threonyl-[protein] + ATP = O-phospho-L-threonyl-[protein] + ADP + H(+)</text>
        <dbReference type="Rhea" id="RHEA:46608"/>
        <dbReference type="Rhea" id="RHEA-COMP:11060"/>
        <dbReference type="Rhea" id="RHEA-COMP:11605"/>
        <dbReference type="ChEBI" id="CHEBI:15378"/>
        <dbReference type="ChEBI" id="CHEBI:30013"/>
        <dbReference type="ChEBI" id="CHEBI:30616"/>
        <dbReference type="ChEBI" id="CHEBI:61977"/>
        <dbReference type="ChEBI" id="CHEBI:456216"/>
        <dbReference type="EC" id="2.7.11.1"/>
    </reaction>
</comment>
<evidence type="ECO:0000256" key="15">
    <source>
        <dbReference type="ARBA" id="ARBA00023170"/>
    </source>
</evidence>
<feature type="domain" description="Protein kinase" evidence="22">
    <location>
        <begin position="705"/>
        <end position="980"/>
    </location>
</feature>
<keyword evidence="16" id="KW-0325">Glycoprotein</keyword>
<dbReference type="AlphaFoldDB" id="A0A8X8DED2"/>
<keyword evidence="12 21" id="KW-1133">Transmembrane helix</keyword>
<dbReference type="FunFam" id="2.90.10.10:FF:000013">
    <property type="entry name" value="G-type lectin S-receptor-like serine/threonine-protein kinase LECRK1"/>
    <property type="match status" value="1"/>
</dbReference>
<dbReference type="FunFam" id="1.10.510.10:FF:000237">
    <property type="entry name" value="G-type lectin S-receptor-like serine/threonine-protein kinase"/>
    <property type="match status" value="1"/>
</dbReference>
<evidence type="ECO:0000313" key="24">
    <source>
        <dbReference type="EMBL" id="KAG6789232.1"/>
    </source>
</evidence>
<keyword evidence="8" id="KW-0430">Lectin</keyword>
<evidence type="ECO:0000256" key="3">
    <source>
        <dbReference type="ARBA" id="ARBA00022527"/>
    </source>
</evidence>
<dbReference type="Pfam" id="PF00069">
    <property type="entry name" value="Pkinase"/>
    <property type="match status" value="1"/>
</dbReference>
<comment type="catalytic activity">
    <reaction evidence="18">
        <text>L-seryl-[protein] + ATP = O-phospho-L-seryl-[protein] + ADP + H(+)</text>
        <dbReference type="Rhea" id="RHEA:17989"/>
        <dbReference type="Rhea" id="RHEA-COMP:9863"/>
        <dbReference type="Rhea" id="RHEA-COMP:11604"/>
        <dbReference type="ChEBI" id="CHEBI:15378"/>
        <dbReference type="ChEBI" id="CHEBI:29999"/>
        <dbReference type="ChEBI" id="CHEBI:30616"/>
        <dbReference type="ChEBI" id="CHEBI:83421"/>
        <dbReference type="ChEBI" id="CHEBI:456216"/>
        <dbReference type="EC" id="2.7.11.1"/>
    </reaction>
</comment>
<evidence type="ECO:0000256" key="9">
    <source>
        <dbReference type="ARBA" id="ARBA00022741"/>
    </source>
</evidence>
<dbReference type="FunFam" id="3.30.200.20:FF:000059">
    <property type="entry name" value="S-receptor-like serine/threonine-protein kinase"/>
    <property type="match status" value="1"/>
</dbReference>
<keyword evidence="9 19" id="KW-0547">Nucleotide-binding</keyword>
<evidence type="ECO:0000256" key="11">
    <source>
        <dbReference type="ARBA" id="ARBA00022840"/>
    </source>
</evidence>
<dbReference type="InterPro" id="IPR051343">
    <property type="entry name" value="G-type_lectin_kinases/EP1-like"/>
</dbReference>
<dbReference type="PANTHER" id="PTHR47976:SF116">
    <property type="entry name" value="RECEPTOR-LIKE SERINE_THREONINE-PROTEIN KINASE"/>
    <property type="match status" value="1"/>
</dbReference>
<dbReference type="GO" id="GO:0004674">
    <property type="term" value="F:protein serine/threonine kinase activity"/>
    <property type="evidence" value="ECO:0007669"/>
    <property type="project" value="UniProtKB-KW"/>
</dbReference>
<name>A0A8X8DED2_POPTO</name>
<evidence type="ECO:0000256" key="19">
    <source>
        <dbReference type="PROSITE-ProRule" id="PRU10141"/>
    </source>
</evidence>
<dbReference type="CDD" id="cd01098">
    <property type="entry name" value="PAN_AP_plant"/>
    <property type="match status" value="1"/>
</dbReference>
<evidence type="ECO:0000256" key="14">
    <source>
        <dbReference type="ARBA" id="ARBA00023157"/>
    </source>
</evidence>
<comment type="subcellular location">
    <subcellularLocation>
        <location evidence="1">Membrane</location>
        <topology evidence="1">Single-pass type I membrane protein</topology>
    </subcellularLocation>
</comment>
<feature type="compositionally biased region" description="Polar residues" evidence="20">
    <location>
        <begin position="154"/>
        <end position="173"/>
    </location>
</feature>
<evidence type="ECO:0000256" key="10">
    <source>
        <dbReference type="ARBA" id="ARBA00022777"/>
    </source>
</evidence>
<protein>
    <recommendedName>
        <fullName evidence="2">non-specific serine/threonine protein kinase</fullName>
        <ecNumber evidence="2">2.7.11.1</ecNumber>
    </recommendedName>
</protein>
<dbReference type="Pfam" id="PF01453">
    <property type="entry name" value="B_lectin"/>
    <property type="match status" value="1"/>
</dbReference>
<dbReference type="EMBL" id="JAAWWB010000002">
    <property type="protein sequence ID" value="KAG6789232.1"/>
    <property type="molecule type" value="Genomic_DNA"/>
</dbReference>
<keyword evidence="7" id="KW-0732">Signal</keyword>
<dbReference type="PROSITE" id="PS00107">
    <property type="entry name" value="PROTEIN_KINASE_ATP"/>
    <property type="match status" value="1"/>
</dbReference>
<keyword evidence="3" id="KW-0723">Serine/threonine-protein kinase</keyword>
<feature type="domain" description="Bulb-type lectin" evidence="23">
    <location>
        <begin position="214"/>
        <end position="335"/>
    </location>
</feature>
<evidence type="ECO:0000256" key="1">
    <source>
        <dbReference type="ARBA" id="ARBA00004479"/>
    </source>
</evidence>
<dbReference type="GO" id="GO:0030246">
    <property type="term" value="F:carbohydrate binding"/>
    <property type="evidence" value="ECO:0007669"/>
    <property type="project" value="UniProtKB-KW"/>
</dbReference>
<dbReference type="EC" id="2.7.11.1" evidence="2"/>
<dbReference type="GO" id="GO:0005524">
    <property type="term" value="F:ATP binding"/>
    <property type="evidence" value="ECO:0007669"/>
    <property type="project" value="UniProtKB-UniRule"/>
</dbReference>
<dbReference type="CDD" id="cd00028">
    <property type="entry name" value="B_lectin"/>
    <property type="match status" value="1"/>
</dbReference>
<dbReference type="InterPro" id="IPR001480">
    <property type="entry name" value="Bulb-type_lectin_dom"/>
</dbReference>
<evidence type="ECO:0000256" key="12">
    <source>
        <dbReference type="ARBA" id="ARBA00022989"/>
    </source>
</evidence>
<dbReference type="PROSITE" id="PS50927">
    <property type="entry name" value="BULB_LECTIN"/>
    <property type="match status" value="1"/>
</dbReference>
<evidence type="ECO:0000256" key="4">
    <source>
        <dbReference type="ARBA" id="ARBA00022536"/>
    </source>
</evidence>
<gene>
    <name evidence="24" type="ORF">POTOM_005322</name>
</gene>
<feature type="transmembrane region" description="Helical" evidence="21">
    <location>
        <begin position="645"/>
        <end position="672"/>
    </location>
</feature>
<keyword evidence="11 19" id="KW-0067">ATP-binding</keyword>
<keyword evidence="6 21" id="KW-0812">Transmembrane</keyword>
<reference evidence="24" key="1">
    <citation type="journal article" date="2020" name="bioRxiv">
        <title>Hybrid origin of Populus tomentosa Carr. identified through genome sequencing and phylogenomic analysis.</title>
        <authorList>
            <person name="An X."/>
            <person name="Gao K."/>
            <person name="Chen Z."/>
            <person name="Li J."/>
            <person name="Yang X."/>
            <person name="Yang X."/>
            <person name="Zhou J."/>
            <person name="Guo T."/>
            <person name="Zhao T."/>
            <person name="Huang S."/>
            <person name="Miao D."/>
            <person name="Khan W.U."/>
            <person name="Rao P."/>
            <person name="Ye M."/>
            <person name="Lei B."/>
            <person name="Liao W."/>
            <person name="Wang J."/>
            <person name="Ji L."/>
            <person name="Li Y."/>
            <person name="Guo B."/>
            <person name="Mustafa N.S."/>
            <person name="Li S."/>
            <person name="Yun Q."/>
            <person name="Keller S.R."/>
            <person name="Mao J."/>
            <person name="Zhang R."/>
            <person name="Strauss S.H."/>
        </authorList>
    </citation>
    <scope>NUCLEOTIDE SEQUENCE</scope>
    <source>
        <strain evidence="24">GM15</strain>
        <tissue evidence="24">Leaf</tissue>
    </source>
</reference>
<dbReference type="CDD" id="cd14066">
    <property type="entry name" value="STKc_IRAK"/>
    <property type="match status" value="1"/>
</dbReference>
<dbReference type="Proteomes" id="UP000886885">
    <property type="component" value="Chromosome 1D"/>
</dbReference>
<keyword evidence="10" id="KW-0418">Kinase</keyword>
<dbReference type="InterPro" id="IPR008271">
    <property type="entry name" value="Ser/Thr_kinase_AS"/>
</dbReference>
<sequence length="995" mass="111202">MSFIAQAHTSKEAWTILANTYAKPSRGRIKQVKSQFKHLTKGSLGISEFLQTIKARADELAILGAPVDSEDVSEKILEGLGPEYTELARAVQARDTPISFDELHEKLLNFEASIHNTNHTAQPYFPASAHLANRAFSGPRAFPPGRHTGWRPTHSYNSRFSNPTSPGPHNSRPSQKPYLGFCQICRIQGHIAKTALNLLLFLVLTPSVFAQTPPNVTLGSYLIASDTSVPWKSPSGEFAFGFHQINNQKLFLLGIWFDTIPEKTLVWYANGDDMAPEGSKVELTLDGSFRLTSPQGREIWKPQSSVDGVAYAALLNNGNFILADNSSKSLWETFKDPRDTMLPTQILEVSGKLSSRLKESSYSKGRYLLRLQPNDGSILLNLLALPTGYEYGAYFTINTSDDASTQNSGYQLVFDGSGHLNVLQDSRSVVNLTKGRESPAGDYFYRATLDVDGLFTLYAHPRAQTNGRWGQTWVAIWSVPDDICTCSNGDEGGGPCGYNSYCKLGANRRPICECLPGFSLSDTSNEFGGCQQNLMPNCEQGKSKPEDFYALQEVPNTFFPFSSNFERLQSLNEDECRRLCLSDCNCVVAVIKEGSCWKKKLPLSNGRQDYNIYGKALVKVSKSAVSIDEPSRRKSNTGNKDQTTLVLAGAILLGSSALLIFLFIVAVSLFLLQPHNRRRKLTRSSSILETNLRSFTYKDLKEATDGFREQLGRGSFGTVYKGLLTSQSSRNYVAVKKLERMVQEGEKEFKTEARAIAKTHHKNLVRLLGFCDEGPNRLLVYEFMSNGTLAGFLFGISRPDWNKRIQMAFGIARVLTYLHEECSTQIIHCDIKPQNILLDDTFTARISDFGLAKLLMNEQTRTHTAIRGTRGYVAPEWFRNMPITAKVDVYSYGIMLLEIICCRKSLDMESEKEEEIILADWAYDCYKGRKLDELVKADEEVKNDMKTLERLVMVSIWCIQEDPSLRPSMRTVTQMLEGIVQVSVPPCPSPFSSIC</sequence>
<evidence type="ECO:0000256" key="17">
    <source>
        <dbReference type="ARBA" id="ARBA00047899"/>
    </source>
</evidence>
<keyword evidence="25" id="KW-1185">Reference proteome</keyword>
<dbReference type="InterPro" id="IPR000719">
    <property type="entry name" value="Prot_kinase_dom"/>
</dbReference>
<evidence type="ECO:0000259" key="23">
    <source>
        <dbReference type="PROSITE" id="PS50927"/>
    </source>
</evidence>
<keyword evidence="13 21" id="KW-0472">Membrane</keyword>
<accession>A0A8X8DED2</accession>
<evidence type="ECO:0000256" key="13">
    <source>
        <dbReference type="ARBA" id="ARBA00023136"/>
    </source>
</evidence>